<protein>
    <submittedName>
        <fullName evidence="1">Uncharacterized protein</fullName>
    </submittedName>
</protein>
<proteinExistence type="predicted"/>
<sequence>MMPNFLEQLVAEWYEFRGYFVRRNVHVGKLSKGGYECELDIIAFNPINRHLVHIEPSMDSDSWDKRERRFTRKFSAGKKYIPEIFSGFGDLPEIYPIAVFVFASDKSRTSVGGGKILHIKELMNEIKNTVNKKKIQNAAIPEQFVILRSLQFAANFWTHDDQYDN</sequence>
<accession>A0ABS9DUG8</accession>
<evidence type="ECO:0000313" key="2">
    <source>
        <dbReference type="Proteomes" id="UP001521209"/>
    </source>
</evidence>
<evidence type="ECO:0000313" key="1">
    <source>
        <dbReference type="EMBL" id="MCF3945800.1"/>
    </source>
</evidence>
<reference evidence="1 2" key="1">
    <citation type="submission" date="2022-01" db="EMBL/GenBank/DDBJ databases">
        <authorList>
            <person name="Won M."/>
            <person name="Kim S.-J."/>
            <person name="Kwon S.-W."/>
        </authorList>
    </citation>
    <scope>NUCLEOTIDE SEQUENCE [LARGE SCALE GENOMIC DNA]</scope>
    <source>
        <strain evidence="1 2">KCTC 23505</strain>
    </source>
</reference>
<comment type="caution">
    <text evidence="1">The sequence shown here is derived from an EMBL/GenBank/DDBJ whole genome shotgun (WGS) entry which is preliminary data.</text>
</comment>
<dbReference type="EMBL" id="JAKGBZ010000004">
    <property type="protein sequence ID" value="MCF3945800.1"/>
    <property type="molecule type" value="Genomic_DNA"/>
</dbReference>
<name>A0ABS9DUG8_9PROT</name>
<gene>
    <name evidence="1" type="ORF">L2A60_03760</name>
</gene>
<organism evidence="1 2">
    <name type="scientific">Acidiphilium iwatense</name>
    <dbReference type="NCBI Taxonomy" id="768198"/>
    <lineage>
        <taxon>Bacteria</taxon>
        <taxon>Pseudomonadati</taxon>
        <taxon>Pseudomonadota</taxon>
        <taxon>Alphaproteobacteria</taxon>
        <taxon>Acetobacterales</taxon>
        <taxon>Acidocellaceae</taxon>
        <taxon>Acidiphilium</taxon>
    </lineage>
</organism>
<dbReference type="Proteomes" id="UP001521209">
    <property type="component" value="Unassembled WGS sequence"/>
</dbReference>
<keyword evidence="2" id="KW-1185">Reference proteome</keyword>